<dbReference type="EMBL" id="BGPR01109876">
    <property type="protein sequence ID" value="GBM87401.1"/>
    <property type="molecule type" value="Genomic_DNA"/>
</dbReference>
<organism evidence="1 2">
    <name type="scientific">Araneus ventricosus</name>
    <name type="common">Orbweaver spider</name>
    <name type="synonym">Epeira ventricosa</name>
    <dbReference type="NCBI Taxonomy" id="182803"/>
    <lineage>
        <taxon>Eukaryota</taxon>
        <taxon>Metazoa</taxon>
        <taxon>Ecdysozoa</taxon>
        <taxon>Arthropoda</taxon>
        <taxon>Chelicerata</taxon>
        <taxon>Arachnida</taxon>
        <taxon>Araneae</taxon>
        <taxon>Araneomorphae</taxon>
        <taxon>Entelegynae</taxon>
        <taxon>Araneoidea</taxon>
        <taxon>Araneidae</taxon>
        <taxon>Araneus</taxon>
    </lineage>
</organism>
<name>A0A4Y2JAU3_ARAVE</name>
<reference evidence="1 2" key="1">
    <citation type="journal article" date="2019" name="Sci. Rep.">
        <title>Orb-weaving spider Araneus ventricosus genome elucidates the spidroin gene catalogue.</title>
        <authorList>
            <person name="Kono N."/>
            <person name="Nakamura H."/>
            <person name="Ohtoshi R."/>
            <person name="Moran D.A.P."/>
            <person name="Shinohara A."/>
            <person name="Yoshida Y."/>
            <person name="Fujiwara M."/>
            <person name="Mori M."/>
            <person name="Tomita M."/>
            <person name="Arakawa K."/>
        </authorList>
    </citation>
    <scope>NUCLEOTIDE SEQUENCE [LARGE SCALE GENOMIC DNA]</scope>
</reference>
<evidence type="ECO:0000313" key="2">
    <source>
        <dbReference type="Proteomes" id="UP000499080"/>
    </source>
</evidence>
<protein>
    <submittedName>
        <fullName evidence="1">Uncharacterized protein</fullName>
    </submittedName>
</protein>
<keyword evidence="2" id="KW-1185">Reference proteome</keyword>
<accession>A0A4Y2JAU3</accession>
<dbReference type="AlphaFoldDB" id="A0A4Y2JAU3"/>
<proteinExistence type="predicted"/>
<gene>
    <name evidence="1" type="ORF">AVEN_220934_1</name>
</gene>
<dbReference type="Proteomes" id="UP000499080">
    <property type="component" value="Unassembled WGS sequence"/>
</dbReference>
<sequence length="123" mass="14518">MNSVFQRELLANNEAGIWASTNSNNAKIWIDTHWNRQDIERPLTMTHTLIFQIKESNCCEELGDPLYYAACCPFTTSYHLTKSIQDLETIWWNKVVKNKLLRIKTRNLLKFLLDKRIPYIARS</sequence>
<evidence type="ECO:0000313" key="1">
    <source>
        <dbReference type="EMBL" id="GBM87401.1"/>
    </source>
</evidence>
<comment type="caution">
    <text evidence="1">The sequence shown here is derived from an EMBL/GenBank/DDBJ whole genome shotgun (WGS) entry which is preliminary data.</text>
</comment>